<protein>
    <recommendedName>
        <fullName evidence="4">Cell envelope-related transcriptional attenuator domain-containing protein</fullName>
    </recommendedName>
</protein>
<dbReference type="NCBIfam" id="TIGR00350">
    <property type="entry name" value="lytR_cpsA_psr"/>
    <property type="match status" value="1"/>
</dbReference>
<evidence type="ECO:0000256" key="1">
    <source>
        <dbReference type="ARBA" id="ARBA00006068"/>
    </source>
</evidence>
<dbReference type="PANTHER" id="PTHR33392">
    <property type="entry name" value="POLYISOPRENYL-TEICHOIC ACID--PEPTIDOGLYCAN TEICHOIC ACID TRANSFERASE TAGU"/>
    <property type="match status" value="1"/>
</dbReference>
<evidence type="ECO:0000313" key="5">
    <source>
        <dbReference type="EMBL" id="EWT04034.1"/>
    </source>
</evidence>
<feature type="domain" description="Cell envelope-related transcriptional attenuator" evidence="4">
    <location>
        <begin position="172"/>
        <end position="314"/>
    </location>
</feature>
<dbReference type="EMBL" id="AWQS01000353">
    <property type="protein sequence ID" value="EWT04034.1"/>
    <property type="molecule type" value="Genomic_DNA"/>
</dbReference>
<evidence type="ECO:0000256" key="3">
    <source>
        <dbReference type="SAM" id="SignalP"/>
    </source>
</evidence>
<keyword evidence="6" id="KW-1185">Reference proteome</keyword>
<dbReference type="Pfam" id="PF03816">
    <property type="entry name" value="LytR_cpsA_psr"/>
    <property type="match status" value="1"/>
</dbReference>
<evidence type="ECO:0000256" key="2">
    <source>
        <dbReference type="SAM" id="MobiDB-lite"/>
    </source>
</evidence>
<comment type="similarity">
    <text evidence="1">Belongs to the LytR/CpsA/Psr (LCP) family.</text>
</comment>
<accession>W9GJK0</accession>
<dbReference type="Proteomes" id="UP000019494">
    <property type="component" value="Unassembled WGS sequence"/>
</dbReference>
<dbReference type="AlphaFoldDB" id="W9GJK0"/>
<gene>
    <name evidence="5" type="ORF">N864_06715</name>
</gene>
<feature type="signal peptide" evidence="3">
    <location>
        <begin position="1"/>
        <end position="22"/>
    </location>
</feature>
<comment type="caution">
    <text evidence="5">The sequence shown here is derived from an EMBL/GenBank/DDBJ whole genome shotgun (WGS) entry which is preliminary data.</text>
</comment>
<reference evidence="5" key="1">
    <citation type="submission" date="2013-08" db="EMBL/GenBank/DDBJ databases">
        <authorList>
            <person name="Liu H."/>
            <person name="Wang G."/>
        </authorList>
    </citation>
    <scope>NUCLEOTIDE SEQUENCE</scope>
    <source>
        <strain evidence="5">Q5-1</strain>
    </source>
</reference>
<evidence type="ECO:0000259" key="4">
    <source>
        <dbReference type="Pfam" id="PF03816"/>
    </source>
</evidence>
<feature type="region of interest" description="Disordered" evidence="2">
    <location>
        <begin position="28"/>
        <end position="56"/>
    </location>
</feature>
<dbReference type="PANTHER" id="PTHR33392:SF6">
    <property type="entry name" value="POLYISOPRENYL-TEICHOIC ACID--PEPTIDOGLYCAN TEICHOIC ACID TRANSFERASE TAGU"/>
    <property type="match status" value="1"/>
</dbReference>
<keyword evidence="3" id="KW-0732">Signal</keyword>
<dbReference type="RefSeq" id="WP_051518887.1">
    <property type="nucleotide sequence ID" value="NZ_AWQS01000353.1"/>
</dbReference>
<feature type="chain" id="PRO_5039309220" description="Cell envelope-related transcriptional attenuator domain-containing protein" evidence="3">
    <location>
        <begin position="23"/>
        <end position="394"/>
    </location>
</feature>
<dbReference type="InterPro" id="IPR004474">
    <property type="entry name" value="LytR_CpsA_psr"/>
</dbReference>
<proteinExistence type="inferred from homology"/>
<sequence length="394" mass="39814">MPRPLGRLVAGTAALTVLTLLAGCTGGAPTSPSTATSNGPSSGSATGTTTPASSGIEGAPAELAALVQRVYAGEPIGDGASKSAGAALAQRRPANVPVQGKASTGTWKGAPVAVVTVGDDVTLAVASGAKWRVVGGWWPSLGVKQPSLGSGPRWVLALGSDARPGQQLDRTRADTIQVVGTDGKGGAGVMGMARDLWVPLSTGGKGKINSAMALGGAPAQLKTVRSVTGLPIEGYVVIGFSGFKKVVDEQGGIPIVIPKTVNASHAKLVIKKGPQTLTGAQALAYARERKTLPDGDFGRSRHQGELMLAAAVKAKLAGPGAIPGAMTTVSKYARTDLDAERMLTFVARFYRTDPTKAGRGVAQGAFGWASGQSIVVLGSQARGLFADFKDGNLS</sequence>
<feature type="compositionally biased region" description="Low complexity" evidence="2">
    <location>
        <begin position="28"/>
        <end position="55"/>
    </location>
</feature>
<evidence type="ECO:0000313" key="6">
    <source>
        <dbReference type="Proteomes" id="UP000019494"/>
    </source>
</evidence>
<name>W9GJK0_9MICO</name>
<dbReference type="InterPro" id="IPR050922">
    <property type="entry name" value="LytR/CpsA/Psr_CW_biosynth"/>
</dbReference>
<organism evidence="5 6">
    <name type="scientific">Intrasporangium chromatireducens Q5-1</name>
    <dbReference type="NCBI Taxonomy" id="584657"/>
    <lineage>
        <taxon>Bacteria</taxon>
        <taxon>Bacillati</taxon>
        <taxon>Actinomycetota</taxon>
        <taxon>Actinomycetes</taxon>
        <taxon>Micrococcales</taxon>
        <taxon>Intrasporangiaceae</taxon>
        <taxon>Intrasporangium</taxon>
    </lineage>
</organism>
<dbReference type="PATRIC" id="fig|584657.3.peg.4080"/>
<dbReference type="Gene3D" id="3.40.630.190">
    <property type="entry name" value="LCP protein"/>
    <property type="match status" value="1"/>
</dbReference>
<dbReference type="PROSITE" id="PS51257">
    <property type="entry name" value="PROKAR_LIPOPROTEIN"/>
    <property type="match status" value="1"/>
</dbReference>